<dbReference type="InterPro" id="IPR010218">
    <property type="entry name" value="NADH_DH_suC"/>
</dbReference>
<dbReference type="InterPro" id="IPR023062">
    <property type="entry name" value="NADH_DH_suCD"/>
</dbReference>
<dbReference type="GO" id="GO:0048038">
    <property type="term" value="F:quinone binding"/>
    <property type="evidence" value="ECO:0007669"/>
    <property type="project" value="UniProtKB-KW"/>
</dbReference>
<evidence type="ECO:0000256" key="5">
    <source>
        <dbReference type="ARBA" id="ARBA00022475"/>
    </source>
</evidence>
<keyword evidence="5" id="KW-1003">Cell membrane</keyword>
<dbReference type="GO" id="GO:0051287">
    <property type="term" value="F:NAD binding"/>
    <property type="evidence" value="ECO:0007669"/>
    <property type="project" value="InterPro"/>
</dbReference>
<keyword evidence="8" id="KW-0520">NAD</keyword>
<evidence type="ECO:0000256" key="8">
    <source>
        <dbReference type="ARBA" id="ARBA00023027"/>
    </source>
</evidence>
<organism evidence="15 16">
    <name type="scientific">Hymenobacter jejuensis</name>
    <dbReference type="NCBI Taxonomy" id="2502781"/>
    <lineage>
        <taxon>Bacteria</taxon>
        <taxon>Pseudomonadati</taxon>
        <taxon>Bacteroidota</taxon>
        <taxon>Cytophagia</taxon>
        <taxon>Cytophagales</taxon>
        <taxon>Hymenobacteraceae</taxon>
        <taxon>Hymenobacter</taxon>
    </lineage>
</organism>
<keyword evidence="9" id="KW-0830">Ubiquinone</keyword>
<evidence type="ECO:0000313" key="15">
    <source>
        <dbReference type="EMBL" id="QDA58761.1"/>
    </source>
</evidence>
<evidence type="ECO:0000256" key="12">
    <source>
        <dbReference type="ARBA" id="ARBA00047712"/>
    </source>
</evidence>
<evidence type="ECO:0000256" key="11">
    <source>
        <dbReference type="ARBA" id="ARBA00023268"/>
    </source>
</evidence>
<dbReference type="KEGG" id="hyj:FHG12_00985"/>
<feature type="domain" description="NADH:ubiquinone oxidoreductase 30kDa subunit" evidence="13">
    <location>
        <begin position="33"/>
        <end position="161"/>
    </location>
</feature>
<dbReference type="PROSITE" id="PS00535">
    <property type="entry name" value="COMPLEX1_49K"/>
    <property type="match status" value="1"/>
</dbReference>
<dbReference type="InterPro" id="IPR037232">
    <property type="entry name" value="NADH_quin_OxRdtase_su_C/D-like"/>
</dbReference>
<dbReference type="NCBIfam" id="NF004739">
    <property type="entry name" value="PRK06075.1"/>
    <property type="match status" value="1"/>
</dbReference>
<dbReference type="GO" id="GO:0050136">
    <property type="term" value="F:NADH dehydrogenase (quinone) (non-electrogenic) activity"/>
    <property type="evidence" value="ECO:0007669"/>
    <property type="project" value="InterPro"/>
</dbReference>
<dbReference type="HAMAP" id="MF_01359">
    <property type="entry name" value="NDH1_NuoCD_1"/>
    <property type="match status" value="1"/>
</dbReference>
<evidence type="ECO:0000259" key="14">
    <source>
        <dbReference type="Pfam" id="PF00346"/>
    </source>
</evidence>
<dbReference type="Proteomes" id="UP000305398">
    <property type="component" value="Chromosome"/>
</dbReference>
<evidence type="ECO:0000256" key="7">
    <source>
        <dbReference type="ARBA" id="ARBA00022967"/>
    </source>
</evidence>
<dbReference type="GO" id="GO:0008137">
    <property type="term" value="F:NADH dehydrogenase (ubiquinone) activity"/>
    <property type="evidence" value="ECO:0007669"/>
    <property type="project" value="InterPro"/>
</dbReference>
<dbReference type="Gene3D" id="3.30.460.80">
    <property type="entry name" value="NADH:ubiquinone oxidoreductase, 30kDa subunit"/>
    <property type="match status" value="1"/>
</dbReference>
<dbReference type="Pfam" id="PF00329">
    <property type="entry name" value="Complex1_30kDa"/>
    <property type="match status" value="1"/>
</dbReference>
<dbReference type="RefSeq" id="WP_139513713.1">
    <property type="nucleotide sequence ID" value="NZ_CP040896.1"/>
</dbReference>
<dbReference type="Gene3D" id="1.10.645.10">
    <property type="entry name" value="Cytochrome-c3 Hydrogenase, chain B"/>
    <property type="match status" value="1"/>
</dbReference>
<evidence type="ECO:0000256" key="9">
    <source>
        <dbReference type="ARBA" id="ARBA00023075"/>
    </source>
</evidence>
<keyword evidence="16" id="KW-1185">Reference proteome</keyword>
<comment type="similarity">
    <text evidence="3">In the C-terminal section; belongs to the complex I 49 kDa subunit family.</text>
</comment>
<dbReference type="EC" id="1.6.5.11" evidence="15"/>
<reference evidence="15 16" key="1">
    <citation type="submission" date="2019-06" db="EMBL/GenBank/DDBJ databases">
        <authorList>
            <person name="Srinivasan S."/>
        </authorList>
    </citation>
    <scope>NUCLEOTIDE SEQUENCE [LARGE SCALE GENOMIC DNA]</scope>
    <source>
        <strain evidence="15 16">17J68-5</strain>
    </source>
</reference>
<comment type="function">
    <text evidence="1">NDH-1 shuttles electrons from NADH, via FMN and iron-sulfur (Fe-S) centers, to quinones in the respiratory chain. The immediate electron acceptor for the enzyme in this species is believed to be ubiquinone. Couples the redox reaction to proton translocation (for every two electrons transferred, four hydrogen ions are translocated across the cytoplasmic membrane), and thus conserves the redox energy in a proton gradient.</text>
</comment>
<dbReference type="AlphaFoldDB" id="A0A5B7ZUG3"/>
<evidence type="ECO:0000256" key="10">
    <source>
        <dbReference type="ARBA" id="ARBA00023136"/>
    </source>
</evidence>
<dbReference type="GO" id="GO:0005886">
    <property type="term" value="C:plasma membrane"/>
    <property type="evidence" value="ECO:0007669"/>
    <property type="project" value="UniProtKB-SubCell"/>
</dbReference>
<dbReference type="Pfam" id="PF00346">
    <property type="entry name" value="Complex1_49kDa"/>
    <property type="match status" value="1"/>
</dbReference>
<keyword evidence="11" id="KW-0511">Multifunctional enzyme</keyword>
<sequence length="582" mass="66979">MENGSGIIEQLQARFGEGIFKPQTTRDEILTLWLPLDQIKPVLAFLKNEVAQPFRLLFDLTAIDERTRKRDNGHAPYSFTLVYHLFSFGRNEFIRLKVGLTDEFPSAPSITGLWANANWYEREIFDMFGIKFDGHPHLSRILMPRTWEGHPLRKEHPARATEMGPFQLYDDKQDREQAALQFRPEEWGLERQSEDSDFMFLNIGPQHPGTHGVLRIILQLDGEDIVDAIPDIGFHHRGAEKMGERQSWHTYIPYTDRVDYLGGVMNNLAYLLAVEKLAGIEVPDRVKVIRVMMCELFRIASHLVWYGTFAQDLGQLSPVFYMFTDRERVFDIVEAICGGRMHPNWFRIGGVSQDLPVGWERLVKSFLDYFPKKLKEYDNMVLRNSIFKARTQGIGIFTLEEAIEWGVTGPNLRACGFEWDFRKKRPYSGYEMFDFEVPTATNGDCYDRALVRVAEMRQSLRIIEQCMKNMPEGPYKADHPLTTPPLKHRTMHDIETLITHFLGVSWGPVIPPGEAMSCIEATKGANGYYLTSDGNTSPYRVRIRTPSFPHMQMLPYISKGYSVADLLSILGAMDYVLADIDR</sequence>
<dbReference type="SUPFAM" id="SSF56762">
    <property type="entry name" value="HydB/Nqo4-like"/>
    <property type="match status" value="1"/>
</dbReference>
<dbReference type="SUPFAM" id="SSF143243">
    <property type="entry name" value="Nqo5-like"/>
    <property type="match status" value="1"/>
</dbReference>
<dbReference type="PANTHER" id="PTHR11993:SF45">
    <property type="entry name" value="NADH-QUINONE OXIDOREDUCTASE SUBUNIT C_D"/>
    <property type="match status" value="1"/>
</dbReference>
<dbReference type="OrthoDB" id="9801496at2"/>
<name>A0A5B7ZUG3_9BACT</name>
<dbReference type="EMBL" id="CP040896">
    <property type="protein sequence ID" value="QDA58761.1"/>
    <property type="molecule type" value="Genomic_DNA"/>
</dbReference>
<evidence type="ECO:0000256" key="1">
    <source>
        <dbReference type="ARBA" id="ARBA00002378"/>
    </source>
</evidence>
<dbReference type="HAMAP" id="MF_01358">
    <property type="entry name" value="NDH1_NuoD"/>
    <property type="match status" value="1"/>
</dbReference>
<protein>
    <submittedName>
        <fullName evidence="15">NADH-quinone oxidoreductase subunit C/D</fullName>
        <ecNumber evidence="15">1.6.5.11</ecNumber>
    </submittedName>
</protein>
<dbReference type="InterPro" id="IPR014029">
    <property type="entry name" value="NADH_UbQ_OxRdtase_49kDa_CS"/>
</dbReference>
<accession>A0A5B7ZUG3</accession>
<keyword evidence="15" id="KW-0560">Oxidoreductase</keyword>
<keyword evidence="6" id="KW-0874">Quinone</keyword>
<keyword evidence="4" id="KW-0813">Transport</keyword>
<comment type="catalytic activity">
    <reaction evidence="12">
        <text>a quinone + NADH + 5 H(+)(in) = a quinol + NAD(+) + 4 H(+)(out)</text>
        <dbReference type="Rhea" id="RHEA:57888"/>
        <dbReference type="ChEBI" id="CHEBI:15378"/>
        <dbReference type="ChEBI" id="CHEBI:24646"/>
        <dbReference type="ChEBI" id="CHEBI:57540"/>
        <dbReference type="ChEBI" id="CHEBI:57945"/>
        <dbReference type="ChEBI" id="CHEBI:132124"/>
    </reaction>
</comment>
<dbReference type="PANTHER" id="PTHR11993">
    <property type="entry name" value="NADH-UBIQUINONE OXIDOREDUCTASE 49 KDA SUBUNIT"/>
    <property type="match status" value="1"/>
</dbReference>
<gene>
    <name evidence="15" type="primary">nuoC</name>
    <name evidence="15" type="ORF">FHG12_00985</name>
</gene>
<comment type="subcellular location">
    <subcellularLocation>
        <location evidence="2">Cell inner membrane</location>
        <topology evidence="2">Peripheral membrane protein</topology>
    </subcellularLocation>
</comment>
<dbReference type="FunFam" id="1.10.645.10:FF:000001">
    <property type="entry name" value="NADH-quinone oxidoreductase subunit C/D"/>
    <property type="match status" value="1"/>
</dbReference>
<evidence type="ECO:0000256" key="3">
    <source>
        <dbReference type="ARBA" id="ARBA00010019"/>
    </source>
</evidence>
<dbReference type="HAMAP" id="MF_01357">
    <property type="entry name" value="NDH1_NuoC"/>
    <property type="match status" value="1"/>
</dbReference>
<keyword evidence="7" id="KW-1278">Translocase</keyword>
<evidence type="ECO:0000256" key="6">
    <source>
        <dbReference type="ARBA" id="ARBA00022719"/>
    </source>
</evidence>
<dbReference type="NCBIfam" id="NF008728">
    <property type="entry name" value="PRK11742.1"/>
    <property type="match status" value="1"/>
</dbReference>
<dbReference type="InterPro" id="IPR022885">
    <property type="entry name" value="NDH1_su_D/H"/>
</dbReference>
<proteinExistence type="inferred from homology"/>
<dbReference type="InterPro" id="IPR001135">
    <property type="entry name" value="NADH_Q_OxRdtase_suD"/>
</dbReference>
<dbReference type="GO" id="GO:0022904">
    <property type="term" value="P:respiratory electron transport chain"/>
    <property type="evidence" value="ECO:0007669"/>
    <property type="project" value="UniProtKB-ARBA"/>
</dbReference>
<keyword evidence="10" id="KW-0472">Membrane</keyword>
<dbReference type="GO" id="GO:0030964">
    <property type="term" value="C:NADH dehydrogenase complex"/>
    <property type="evidence" value="ECO:0007669"/>
    <property type="project" value="InterPro"/>
</dbReference>
<feature type="domain" description="NADH-quinone oxidoreductase subunit D" evidence="14">
    <location>
        <begin position="312"/>
        <end position="582"/>
    </location>
</feature>
<evidence type="ECO:0000256" key="4">
    <source>
        <dbReference type="ARBA" id="ARBA00022448"/>
    </source>
</evidence>
<dbReference type="InterPro" id="IPR029014">
    <property type="entry name" value="NiFe-Hase_large"/>
</dbReference>
<dbReference type="NCBIfam" id="TIGR01962">
    <property type="entry name" value="NuoD"/>
    <property type="match status" value="1"/>
</dbReference>
<dbReference type="InterPro" id="IPR001268">
    <property type="entry name" value="NADH_UbQ_OxRdtase_30kDa_su"/>
</dbReference>
<evidence type="ECO:0000256" key="2">
    <source>
        <dbReference type="ARBA" id="ARBA00004417"/>
    </source>
</evidence>
<evidence type="ECO:0000313" key="16">
    <source>
        <dbReference type="Proteomes" id="UP000305398"/>
    </source>
</evidence>
<evidence type="ECO:0000259" key="13">
    <source>
        <dbReference type="Pfam" id="PF00329"/>
    </source>
</evidence>